<dbReference type="SUPFAM" id="SSF51120">
    <property type="entry name" value="beta-Roll"/>
    <property type="match status" value="6"/>
</dbReference>
<dbReference type="EMBL" id="RRAZ01000016">
    <property type="protein sequence ID" value="RRH73849.1"/>
    <property type="molecule type" value="Genomic_DNA"/>
</dbReference>
<dbReference type="PANTHER" id="PTHR38340">
    <property type="entry name" value="S-LAYER PROTEIN"/>
    <property type="match status" value="1"/>
</dbReference>
<evidence type="ECO:0000313" key="3">
    <source>
        <dbReference type="EMBL" id="RRH73849.1"/>
    </source>
</evidence>
<comment type="caution">
    <text evidence="3">The sequence shown here is derived from an EMBL/GenBank/DDBJ whole genome shotgun (WGS) entry which is preliminary data.</text>
</comment>
<dbReference type="PROSITE" id="PS00330">
    <property type="entry name" value="HEMOLYSIN_CALCIUM"/>
    <property type="match status" value="7"/>
</dbReference>
<dbReference type="PANTHER" id="PTHR38340:SF1">
    <property type="entry name" value="S-LAYER PROTEIN"/>
    <property type="match status" value="1"/>
</dbReference>
<dbReference type="Gene3D" id="2.150.10.10">
    <property type="entry name" value="Serralysin-like metalloprotease, C-terminal"/>
    <property type="match status" value="6"/>
</dbReference>
<dbReference type="PRINTS" id="PR00313">
    <property type="entry name" value="CABNDNGRPT"/>
</dbReference>
<evidence type="ECO:0008006" key="5">
    <source>
        <dbReference type="Google" id="ProtNLM"/>
    </source>
</evidence>
<evidence type="ECO:0000256" key="1">
    <source>
        <dbReference type="ARBA" id="ARBA00004613"/>
    </source>
</evidence>
<proteinExistence type="predicted"/>
<gene>
    <name evidence="3" type="ORF">EG244_12325</name>
</gene>
<dbReference type="InterPro" id="IPR018511">
    <property type="entry name" value="Hemolysin-typ_Ca-bd_CS"/>
</dbReference>
<sequence length="3767" mass="393046">MNRLLPSFARHSLSEPVSPVFPDFTPLEPRLLMDASLGWDLSGLGGFAEMVSGVHQMLEAQLAGLGSVLDQFTEFTEPALSVLDSFAPAGEGDSAAKIQEITRLLSQAMEQLRTGSELSLRALASDTEGSTRGQNLLAAMDSVLGAGVISPDQLNSVFGFEALSRNEVVARAGTLAGELLELGQGAGKDQAALTADILTAANSVLAGNSSYSVELKDIVSDTGQSVTFSEKADGPGVTVEIELPGFGSGLNGLIDNVFDGLNSWAFGGVALPFDVTLNDGTGSMTFDLVAGRGAVETDPLLWLSVQNFDFDPLVSIGGSIALPGTPGVNLGLLSLTVESLQFAEIAFTLGFASGTDLGFGMVRSADGFDYERLNTDFSLSAGLKIREVGEDAPAAPADPQDGGPLPAVTPAERPFVTLEADKSYALISLGLAGKLDFFEAVTGANGLPFGIGMTMNSVLLSTQDGANPGLATRMERVIAEAQLGFDVDLSGAVAHEELRGVLEETIEGLAAMGMDQITGFLRDVGDSLAGLLRSSMLNFEIPFTDIELSDVLGEIADVFSKLDDLFVIKPSELGFNTGLDGHIATEVTGREALFDPGRLAGMTELRFTLSTQTVDPADATKVIYDLQEVVVDLTGDHALHDVTATLEARTAALAALLAPALQPYGFTATSAGGQLRLGTIGGAAPTWALALTGPKHPVIVDKVVDILDEDGKPTGGTETVQETVLVPWDLSVLGFDESALIEVSDVFGKDTTDIPALMLTAQSSFTWTLPADFAAKLEGMDRLTFSAEVNGQEILLPVLKPADGWGSMTTLQAGIEKAFERAGLEIAVTASVAEGKTSFKFEAAGAEPLDLKFGVNPERLTRAFDLTSLIGWVNGKLATSAHMAGATLTLTKDGALIFDFPKVSLNATTSGHFSLDDLGMGDLSNLSLSARLSAALSAEFSLGVGIDVVGFARSLMGESQAGNALEARRNLDAETSGLQSVGQAMLDSIFFNKFALEAEIAAFGDQIKGFANLGLMDLSIGLDDPSQNFLAINTQFDFTLVGGSAAAGFSDRVSLQNILDAFLNTDAAGETDVLRGLNKLVGRTDLQGGIVTDGAGTALDAEGKEVSTRAGLQIVDADSYTLRPDDVLSQLYLQLGDVRLNVAGISGLNEGIIDGIALSVDDLTNPLESANFRLIGDGAEAIEALGTLGEGDILDSFSTILNLVSVTGEALKEKLPFLAQDIPLLNFSVLDAVDFAKELAAQVQELRDDPQTGLNRLKSVLEDVFGQDTVNLQWDSAAKTLLFGLEFSFLKDFALSLPFNFDLDALIGDKLADIVGPEAAKILTNLADVQGDGNLVFDPDLTMSFHFGLDLSRVLADPPIAKAETRLADLSSVSALVFSSEGAEDLRIRWKDLTDGTSKAVNIDLNGATTLGDAVERINEALQTAVGKHVSFTLDEATGLITLFDANSEKIDSSDVKTFFGADFVVSQVADQLTSLALLAETGGAPVDYAAAMKFHIAFGKDADSLGDGTDLAIPAEAGRTAEGLAQAINEALAAADIARSEVSSRWVGGWTLPAGQLVRAVVVDDVVTLVGTNFASGIGAAPLVFAVSGVDISHAVTFEILEIGGSNAARLLGFDVKGQVFEGAVVSEQLEGERKTGAPRLYLDTVKSGLHLSFTAGAAEGLNLKLGLGPISIAVVDGAALITAGAGSTDPAFISIGFNDIDGTDDTQYDLSDIFNILTSDERSLADLFEVEVGIGIYVDLPFQDSLGLLDPEEHGFTYKADLLKLQGGAPLSGDLVTLFNNGTLTGYELKLPEISKLTSFLDDFNILSLLNNPAQVLNGLDMILGRMQDLFDQYLAGIKLPVVGNAIGSAVTFFTEFRLGALAEAREIANTPKEDGTLPTTVDLLTGWFNDKLNELFNPGGEKIEFIKAFLNTEGGMSDSYIYGAINFSAVIFDQMLDIGFELGLPGFELAVKEGSGIRIALDYSVNLGFGFNKNGFFLLNDTNAKEIRIGVRADAGSFQGSAKLLGVLGISADAVTATEDGFTGIGTAEGTAVVKGELGVDLYGEQGLLIVGRDVTAGAGDIQADFSGIALKDGTGEVLEFERLIYLSKLKSKDLVKFAFNVDVDIQLGLIANILDPTKTGFNPLLIGGYQIIPSAKAELMIQGAFDSTNGLGFVFDRVAFENVRIDASVLYDAIIRPVVEPLMAFIEPLADALGWMQSPPFSLVVDALSQAFPIFGIVNNVLQVVKDISDFVATLHASGGEYVFGSFDFTNSFKGEDKVGKIDTASATLDRPMTANFLGGEEKPFGVFGSLTRGFALEIPLLSDPFSAINLLLGKFDQVDLVKVHFTLLNLNLPRTNFVDLAVQMMGLPGFISKIVSLGLQFEIGAKAYAGISVGYDLSGIVNFVNTKDPLRLLDGIFMDTKPFIDVSFELAIALNLGIVGLTVGGGAGLQLGFNDPNDDGKMRITELIAIINASAEDPGNMLGYIFEGKFDVKFFLDVWVRINLGIISINLDIPVVDIEKSFPFGGLPLPTGPAPKVEKPGGTATLAIGSNIGGSLTDMDKDGDDVVSFGAPAARMMTGASDPGIQVNLGNEQGAMSGMMSGDIGGLIIPAGKGNNTIDMSGLGLDIPIVLYADEGNDVVTLPDQGFVVVFLGDGQNVVRGSANATGTYVIFGGSGHDDIDVPSGNVVFFGDGDYGLRDLFLHEFAQSNTGDAKKDLTFEAVTELLGITREGVIDTSGKARASYNVTSAAGLAERVTLAGLAEDYTRFTQEKASKTADRIIAGNGNAMVFAGGGNDVIRAGMAFDPTAPREGGAAQTTPGARIGAMMGTFAAPEPVLIGGQGEVRVYGGAGHDQITVGGLHAYVEGGAGSDVIRVHTTASSEVWGWGAAAGEDGQLDSSAEIAAAVKALWAEADKNLAGLSQQDADKLRAETEAAAAKVTRELLDAASRINRLAIQDGADLIIGGDGADSLYGQMGNDVIEGGLGADLLAGGRGVDLITGGRFEITAVKDGSTVQLSDYDRNTGFNKAVYLAVQDLADGNDTLLGGRGDDILLGGGGADRLEGGKGVDVMLGDFGRVKLSANLVAERVETIFDSSQNAGNDWLDGGEGNDILIGGGRDETIRDLHGNNIVLGDFGIVIGTRLNEGITSFETRTDAMGGHDTITTGGGNDLIIGGTGNDSITSGEGDDAVIGDDGVIWLLGETDGSVTAILTGTGTATGNDVISLGSGNNRAIGGLGNDRITFADGHNVIIGDTGEILAGEATGHWTAADGMDTVEGGDGRNRVVLGGGDDRAELGDGGNRVIGDAGHVSWIGLADDEGDTMESLEINRGGNDHITTGSGHDVIMGGAGHETIDGGAGNDILLGDNGAWAAPLNGVAGSVTAALGEQGGHDVIYGRTGNDILIGGQGNDTLHAGSGEDLVLGDSGTATFVNATDLVSLTLTDIERGGHDLIEVDLTDTSDDILLGQAGNDTIRAGAGDDVILGDNALFSFLHPDEALEGQTAADRMLLVQSVKMQADEGEDLLYGNDGNDIIIAGFGADLLYGGEGQDILIGDSAIITRRWEDSDKGGLTEWLTIDTNYAFELGGRDTLYGEAGPDIMIGNLGPDLFYGDTASDAIFSDAYAGLFRAWLPQSFKGPAENNQRYLYTSNFAGQGAVDVVSNAQQNAAIGDPLDGRNDDLSSGAGRVVALRQISTSAGDPDLWRTVVDQLDEPDMLDGLARMIAMGAGPEVMADSMLTTLIEAGLISGTIDPLTLELLFERLAEVLQMHVDAALRQSDALPLAAE</sequence>
<dbReference type="OrthoDB" id="7782055at2"/>
<dbReference type="InterPro" id="IPR011049">
    <property type="entry name" value="Serralysin-like_metalloprot_C"/>
</dbReference>
<accession>A0A3P3DHW0</accession>
<dbReference type="Proteomes" id="UP000282125">
    <property type="component" value="Unassembled WGS sequence"/>
</dbReference>
<dbReference type="RefSeq" id="WP_124965299.1">
    <property type="nucleotide sequence ID" value="NZ_RRAZ01000016.1"/>
</dbReference>
<evidence type="ECO:0000313" key="4">
    <source>
        <dbReference type="Proteomes" id="UP000282125"/>
    </source>
</evidence>
<name>A0A3P3DHW0_9RHOB</name>
<keyword evidence="4" id="KW-1185">Reference proteome</keyword>
<comment type="subcellular location">
    <subcellularLocation>
        <location evidence="1">Secreted</location>
    </subcellularLocation>
</comment>
<dbReference type="InterPro" id="IPR050557">
    <property type="entry name" value="RTX_toxin/Mannuronan_C5-epim"/>
</dbReference>
<protein>
    <recommendedName>
        <fullName evidence="5">Calcium-binding protein</fullName>
    </recommendedName>
</protein>
<evidence type="ECO:0000256" key="2">
    <source>
        <dbReference type="ARBA" id="ARBA00022525"/>
    </source>
</evidence>
<keyword evidence="2" id="KW-0964">Secreted</keyword>
<dbReference type="GO" id="GO:0005576">
    <property type="term" value="C:extracellular region"/>
    <property type="evidence" value="ECO:0007669"/>
    <property type="project" value="UniProtKB-SubCell"/>
</dbReference>
<dbReference type="GO" id="GO:0005509">
    <property type="term" value="F:calcium ion binding"/>
    <property type="evidence" value="ECO:0007669"/>
    <property type="project" value="InterPro"/>
</dbReference>
<reference evidence="3 4" key="1">
    <citation type="submission" date="2018-11" db="EMBL/GenBank/DDBJ databases">
        <title>Gemmobacter sp. nov., YIM 102744-1 draft genome.</title>
        <authorList>
            <person name="Li G."/>
            <person name="Jiang Y."/>
        </authorList>
    </citation>
    <scope>NUCLEOTIDE SEQUENCE [LARGE SCALE GENOMIC DNA]</scope>
    <source>
        <strain evidence="3 4">YIM 102744-1</strain>
    </source>
</reference>
<organism evidence="3 4">
    <name type="scientific">Falsigemmobacter faecalis</name>
    <dbReference type="NCBI Taxonomy" id="2488730"/>
    <lineage>
        <taxon>Bacteria</taxon>
        <taxon>Pseudomonadati</taxon>
        <taxon>Pseudomonadota</taxon>
        <taxon>Alphaproteobacteria</taxon>
        <taxon>Rhodobacterales</taxon>
        <taxon>Paracoccaceae</taxon>
        <taxon>Falsigemmobacter</taxon>
    </lineage>
</organism>
<dbReference type="Pfam" id="PF00353">
    <property type="entry name" value="HemolysinCabind"/>
    <property type="match status" value="12"/>
</dbReference>
<dbReference type="InterPro" id="IPR001343">
    <property type="entry name" value="Hemolysn_Ca-bd"/>
</dbReference>